<organism evidence="1">
    <name type="scientific">Arundo donax</name>
    <name type="common">Giant reed</name>
    <name type="synonym">Donax arundinaceus</name>
    <dbReference type="NCBI Taxonomy" id="35708"/>
    <lineage>
        <taxon>Eukaryota</taxon>
        <taxon>Viridiplantae</taxon>
        <taxon>Streptophyta</taxon>
        <taxon>Embryophyta</taxon>
        <taxon>Tracheophyta</taxon>
        <taxon>Spermatophyta</taxon>
        <taxon>Magnoliopsida</taxon>
        <taxon>Liliopsida</taxon>
        <taxon>Poales</taxon>
        <taxon>Poaceae</taxon>
        <taxon>PACMAD clade</taxon>
        <taxon>Arundinoideae</taxon>
        <taxon>Arundineae</taxon>
        <taxon>Arundo</taxon>
    </lineage>
</organism>
<name>A0A0A9CP36_ARUDO</name>
<reference evidence="1" key="1">
    <citation type="submission" date="2014-09" db="EMBL/GenBank/DDBJ databases">
        <authorList>
            <person name="Magalhaes I.L.F."/>
            <person name="Oliveira U."/>
            <person name="Santos F.R."/>
            <person name="Vidigal T.H.D.A."/>
            <person name="Brescovit A.D."/>
            <person name="Santos A.J."/>
        </authorList>
    </citation>
    <scope>NUCLEOTIDE SEQUENCE</scope>
    <source>
        <tissue evidence="1">Shoot tissue taken approximately 20 cm above the soil surface</tissue>
    </source>
</reference>
<evidence type="ECO:0000313" key="1">
    <source>
        <dbReference type="EMBL" id="JAD75130.1"/>
    </source>
</evidence>
<protein>
    <submittedName>
        <fullName evidence="1">Uncharacterized protein</fullName>
    </submittedName>
</protein>
<proteinExistence type="predicted"/>
<dbReference type="EMBL" id="GBRH01222765">
    <property type="protein sequence ID" value="JAD75130.1"/>
    <property type="molecule type" value="Transcribed_RNA"/>
</dbReference>
<sequence length="236" mass="25827">MSPYVRASFQSSSFTTSFLCRPTKNRTATFPERTTSYCIQVPRTAIRRLKLFAVEKIPMKRSTDLSMGTGGAFNVSKSVTCSKSSVVGRPLAITDSNLISPSILTSPTNPGSKFSRNAKEVICLPSTVVWTPSAPTQRIATARYPCLKGKYFPRSASFFLAGDMVETLECNLDAKIRSLPTMLLHFSRSSTFAVSLASDSEDGQRSSEPQSSAMVHVFWTITGSSVSLSPRRRTLL</sequence>
<dbReference type="AlphaFoldDB" id="A0A0A9CP36"/>
<accession>A0A0A9CP36</accession>
<reference evidence="1" key="2">
    <citation type="journal article" date="2015" name="Data Brief">
        <title>Shoot transcriptome of the giant reed, Arundo donax.</title>
        <authorList>
            <person name="Barrero R.A."/>
            <person name="Guerrero F.D."/>
            <person name="Moolhuijzen P."/>
            <person name="Goolsby J.A."/>
            <person name="Tidwell J."/>
            <person name="Bellgard S.E."/>
            <person name="Bellgard M.I."/>
        </authorList>
    </citation>
    <scope>NUCLEOTIDE SEQUENCE</scope>
    <source>
        <tissue evidence="1">Shoot tissue taken approximately 20 cm above the soil surface</tissue>
    </source>
</reference>